<keyword evidence="5 9" id="KW-1133">Transmembrane helix</keyword>
<feature type="transmembrane region" description="Helical" evidence="9">
    <location>
        <begin position="256"/>
        <end position="275"/>
    </location>
</feature>
<dbReference type="InterPro" id="IPR020846">
    <property type="entry name" value="MFS_dom"/>
</dbReference>
<feature type="compositionally biased region" description="Low complexity" evidence="8">
    <location>
        <begin position="569"/>
        <end position="587"/>
    </location>
</feature>
<feature type="domain" description="Major facilitator superfamily (MFS) profile" evidence="10">
    <location>
        <begin position="25"/>
        <end position="500"/>
    </location>
</feature>
<feature type="transmembrane region" description="Helical" evidence="9">
    <location>
        <begin position="97"/>
        <end position="114"/>
    </location>
</feature>
<keyword evidence="7" id="KW-0046">Antibiotic resistance</keyword>
<dbReference type="AlphaFoldDB" id="A0A1J4Q3Z4"/>
<feature type="transmembrane region" description="Helical" evidence="9">
    <location>
        <begin position="534"/>
        <end position="558"/>
    </location>
</feature>
<gene>
    <name evidence="11" type="ORF">VT52_009490</name>
</gene>
<evidence type="ECO:0000256" key="3">
    <source>
        <dbReference type="ARBA" id="ARBA00022475"/>
    </source>
</evidence>
<evidence type="ECO:0000256" key="6">
    <source>
        <dbReference type="ARBA" id="ARBA00023136"/>
    </source>
</evidence>
<evidence type="ECO:0000256" key="7">
    <source>
        <dbReference type="ARBA" id="ARBA00023251"/>
    </source>
</evidence>
<dbReference type="PANTHER" id="PTHR42718">
    <property type="entry name" value="MAJOR FACILITATOR SUPERFAMILY MULTIDRUG TRANSPORTER MFSC"/>
    <property type="match status" value="1"/>
</dbReference>
<protein>
    <submittedName>
        <fullName evidence="11">MFS transporter</fullName>
    </submittedName>
</protein>
<feature type="transmembrane region" description="Helical" evidence="9">
    <location>
        <begin position="126"/>
        <end position="148"/>
    </location>
</feature>
<feature type="region of interest" description="Disordered" evidence="8">
    <location>
        <begin position="561"/>
        <end position="587"/>
    </location>
</feature>
<evidence type="ECO:0000256" key="1">
    <source>
        <dbReference type="ARBA" id="ARBA00004651"/>
    </source>
</evidence>
<dbReference type="GO" id="GO:0022857">
    <property type="term" value="F:transmembrane transporter activity"/>
    <property type="evidence" value="ECO:0007669"/>
    <property type="project" value="InterPro"/>
</dbReference>
<evidence type="ECO:0000259" key="10">
    <source>
        <dbReference type="PROSITE" id="PS50850"/>
    </source>
</evidence>
<dbReference type="CDD" id="cd17321">
    <property type="entry name" value="MFS_MMR_MDR_like"/>
    <property type="match status" value="1"/>
</dbReference>
<feature type="transmembrane region" description="Helical" evidence="9">
    <location>
        <begin position="296"/>
        <end position="324"/>
    </location>
</feature>
<dbReference type="Pfam" id="PF07690">
    <property type="entry name" value="MFS_1"/>
    <property type="match status" value="1"/>
</dbReference>
<evidence type="ECO:0000313" key="12">
    <source>
        <dbReference type="Proteomes" id="UP000034838"/>
    </source>
</evidence>
<keyword evidence="4 9" id="KW-0812">Transmembrane</keyword>
<feature type="transmembrane region" description="Helical" evidence="9">
    <location>
        <begin position="442"/>
        <end position="460"/>
    </location>
</feature>
<evidence type="ECO:0000256" key="2">
    <source>
        <dbReference type="ARBA" id="ARBA00022448"/>
    </source>
</evidence>
<dbReference type="InterPro" id="IPR011701">
    <property type="entry name" value="MFS"/>
</dbReference>
<keyword evidence="3" id="KW-1003">Cell membrane</keyword>
<evidence type="ECO:0000256" key="8">
    <source>
        <dbReference type="SAM" id="MobiDB-lite"/>
    </source>
</evidence>
<keyword evidence="6 9" id="KW-0472">Membrane</keyword>
<dbReference type="PANTHER" id="PTHR42718:SF46">
    <property type="entry name" value="BLR6921 PROTEIN"/>
    <property type="match status" value="1"/>
</dbReference>
<evidence type="ECO:0000313" key="11">
    <source>
        <dbReference type="EMBL" id="OIK27893.1"/>
    </source>
</evidence>
<evidence type="ECO:0000256" key="5">
    <source>
        <dbReference type="ARBA" id="ARBA00022989"/>
    </source>
</evidence>
<comment type="subcellular location">
    <subcellularLocation>
        <location evidence="1">Cell membrane</location>
        <topology evidence="1">Multi-pass membrane protein</topology>
    </subcellularLocation>
</comment>
<keyword evidence="12" id="KW-1185">Reference proteome</keyword>
<evidence type="ECO:0000256" key="4">
    <source>
        <dbReference type="ARBA" id="ARBA00022692"/>
    </source>
</evidence>
<feature type="transmembrane region" description="Helical" evidence="9">
    <location>
        <begin position="63"/>
        <end position="85"/>
    </location>
</feature>
<reference evidence="11" key="1">
    <citation type="submission" date="2016-10" db="EMBL/GenBank/DDBJ databases">
        <title>Genome sequence of Streptomyces malaysiense MUSC 136.</title>
        <authorList>
            <person name="Lee L.-H."/>
            <person name="Ser H.-L."/>
        </authorList>
    </citation>
    <scope>NUCLEOTIDE SEQUENCE [LARGE SCALE GENOMIC DNA]</scope>
    <source>
        <strain evidence="11">MUSC 136</strain>
    </source>
</reference>
<feature type="transmembrane region" description="Helical" evidence="9">
    <location>
        <begin position="189"/>
        <end position="209"/>
    </location>
</feature>
<dbReference type="GO" id="GO:0005886">
    <property type="term" value="C:plasma membrane"/>
    <property type="evidence" value="ECO:0007669"/>
    <property type="project" value="UniProtKB-SubCell"/>
</dbReference>
<feature type="transmembrane region" description="Helical" evidence="9">
    <location>
        <begin position="160"/>
        <end position="183"/>
    </location>
</feature>
<dbReference type="Proteomes" id="UP000034838">
    <property type="component" value="Unassembled WGS sequence"/>
</dbReference>
<proteinExistence type="predicted"/>
<comment type="caution">
    <text evidence="11">The sequence shown here is derived from an EMBL/GenBank/DDBJ whole genome shotgun (WGS) entry which is preliminary data.</text>
</comment>
<feature type="transmembrane region" description="Helical" evidence="9">
    <location>
        <begin position="392"/>
        <end position="409"/>
    </location>
</feature>
<dbReference type="PROSITE" id="PS50850">
    <property type="entry name" value="MFS"/>
    <property type="match status" value="1"/>
</dbReference>
<feature type="transmembrane region" description="Helical" evidence="9">
    <location>
        <begin position="336"/>
        <end position="355"/>
    </location>
</feature>
<feature type="transmembrane region" description="Helical" evidence="9">
    <location>
        <begin position="221"/>
        <end position="244"/>
    </location>
</feature>
<keyword evidence="2" id="KW-0813">Transport</keyword>
<dbReference type="Gene3D" id="1.20.1250.20">
    <property type="entry name" value="MFS general substrate transporter like domains"/>
    <property type="match status" value="2"/>
</dbReference>
<dbReference type="InterPro" id="IPR036259">
    <property type="entry name" value="MFS_trans_sf"/>
</dbReference>
<feature type="transmembrane region" description="Helical" evidence="9">
    <location>
        <begin position="21"/>
        <end position="51"/>
    </location>
</feature>
<name>A0A1J4Q3Z4_9ACTN</name>
<feature type="transmembrane region" description="Helical" evidence="9">
    <location>
        <begin position="367"/>
        <end position="386"/>
    </location>
</feature>
<dbReference type="SUPFAM" id="SSF103473">
    <property type="entry name" value="MFS general substrate transporter"/>
    <property type="match status" value="2"/>
</dbReference>
<sequence length="587" mass="60766">MRARLLARAARQRAAPPGPGYKWVALSNTTLGVLIATMDASIVIISLPAIFRGIGLDPLAAGNIGYLLWMILGYLLVSAVLVVVLGRLGDMFGRVRIYNLGFLVFAIASVALSLDPFRAGAGALWLILWRVVQAFGGSMLTANSAAILTDAFPSRQRGTALGVNQITALAGQFLGLLAGGLLAAVDWRAVFWVSVPISVTGTVWSYLSLRETAAGGRGRVDWLGNITFASGAGILLAGITYGIQPYGGHPTGWTDPLVLAGLIGGVCLLLVFCVVENKVAEPMFRLSLFKVRAFAAGNLAALLTAIARGGLQFMLIIWLQGIWLPLHGHDFEDTPLWAGIFMLPLTLGFLLAGPVSGYLSDRFGARILSSAGLLVVAGSLLGLPALPVDFDYGPFAALLLLNGLGQGMFSSPNTSSIMGSVPARYRGVASGMRSTFQNSGTALSIGVFFSLMVSGLAATLPKTLSGGLAAHGVPAATAHQVASLPPVSTLFATFLGDNPIGHLLAGGTLDRLSAAQRATLTGHTFFPELVSGPFHHGLTIVFGVAAGMALVSAVASALRGGHERGDGTPAAEAGRAAPEPRGAARPS</sequence>
<dbReference type="GO" id="GO:0046677">
    <property type="term" value="P:response to antibiotic"/>
    <property type="evidence" value="ECO:0007669"/>
    <property type="project" value="UniProtKB-KW"/>
</dbReference>
<evidence type="ECO:0000256" key="9">
    <source>
        <dbReference type="SAM" id="Phobius"/>
    </source>
</evidence>
<organism evidence="11 12">
    <name type="scientific">Streptomyces malaysiense</name>
    <dbReference type="NCBI Taxonomy" id="1428626"/>
    <lineage>
        <taxon>Bacteria</taxon>
        <taxon>Bacillati</taxon>
        <taxon>Actinomycetota</taxon>
        <taxon>Actinomycetes</taxon>
        <taxon>Kitasatosporales</taxon>
        <taxon>Streptomycetaceae</taxon>
        <taxon>Streptomyces</taxon>
    </lineage>
</organism>
<dbReference type="EMBL" id="LBDA02000018">
    <property type="protein sequence ID" value="OIK27893.1"/>
    <property type="molecule type" value="Genomic_DNA"/>
</dbReference>
<accession>A0A1J4Q3Z4</accession>